<reference evidence="1" key="1">
    <citation type="submission" date="2022-10" db="EMBL/GenBank/DDBJ databases">
        <title>Complete Genome of Trichothecium roseum strain YXFP-22015, a Plant Pathogen Isolated from Citrus.</title>
        <authorList>
            <person name="Wang Y."/>
            <person name="Zhu L."/>
        </authorList>
    </citation>
    <scope>NUCLEOTIDE SEQUENCE</scope>
    <source>
        <strain evidence="1">YXFP-22015</strain>
    </source>
</reference>
<name>A0ACC0UUZ3_9HYPO</name>
<keyword evidence="2" id="KW-1185">Reference proteome</keyword>
<dbReference type="EMBL" id="CM047945">
    <property type="protein sequence ID" value="KAI9897936.1"/>
    <property type="molecule type" value="Genomic_DNA"/>
</dbReference>
<protein>
    <submittedName>
        <fullName evidence="1">Uncharacterized protein</fullName>
    </submittedName>
</protein>
<dbReference type="Proteomes" id="UP001163324">
    <property type="component" value="Chromosome 6"/>
</dbReference>
<evidence type="ECO:0000313" key="1">
    <source>
        <dbReference type="EMBL" id="KAI9897936.1"/>
    </source>
</evidence>
<comment type="caution">
    <text evidence="1">The sequence shown here is derived from an EMBL/GenBank/DDBJ whole genome shotgun (WGS) entry which is preliminary data.</text>
</comment>
<sequence length="223" mass="24840">MAATQKKPEELEKARALNHVPWSDEYEKMISGMLYNSFVPELESVRFKARKWAMHYNNHFPENATNTDEVCQERAKLLKEVIGSIDGDEICIDPPFSIDYGCNIKIGKRFYANFNLCILDCALVTIGDRVMFGPNVSVFAATHETDVRSRRENIEFAKPVTIGDDCWIGGHVVILPGVTIGQGCTIAAGAVVTKDIPAWSVAMGQPAKVVKKVEALDRYEEKS</sequence>
<evidence type="ECO:0000313" key="2">
    <source>
        <dbReference type="Proteomes" id="UP001163324"/>
    </source>
</evidence>
<accession>A0ACC0UUZ3</accession>
<proteinExistence type="predicted"/>
<gene>
    <name evidence="1" type="ORF">N3K66_006296</name>
</gene>
<organism evidence="1 2">
    <name type="scientific">Trichothecium roseum</name>
    <dbReference type="NCBI Taxonomy" id="47278"/>
    <lineage>
        <taxon>Eukaryota</taxon>
        <taxon>Fungi</taxon>
        <taxon>Dikarya</taxon>
        <taxon>Ascomycota</taxon>
        <taxon>Pezizomycotina</taxon>
        <taxon>Sordariomycetes</taxon>
        <taxon>Hypocreomycetidae</taxon>
        <taxon>Hypocreales</taxon>
        <taxon>Hypocreales incertae sedis</taxon>
        <taxon>Trichothecium</taxon>
    </lineage>
</organism>